<sequence>MDRQQSWIGANVDPYLPPSRCYFCKVIPTFSYYEFMPLYRQNQDCGSAIDDFIEDEPVPLSKVKEGQEYDIVLTIFTGMFNLCCPPAAIPFSINIFVNLSNPISCRLMFSSSILTMVIKFGK</sequence>
<keyword evidence="2" id="KW-0436">Ligase</keyword>
<dbReference type="Proteomes" id="UP001151529">
    <property type="component" value="Chromosome 16"/>
</dbReference>
<comment type="similarity">
    <text evidence="1">Belongs to the IAA-amido conjugating enzyme family.</text>
</comment>
<dbReference type="Pfam" id="PF23571">
    <property type="entry name" value="GH3_M"/>
    <property type="match status" value="1"/>
</dbReference>
<dbReference type="InterPro" id="IPR055377">
    <property type="entry name" value="GH3_M"/>
</dbReference>
<dbReference type="OrthoDB" id="1735523at2759"/>
<reference evidence="4" key="2">
    <citation type="journal article" date="2023" name="Int. J. Mol. Sci.">
        <title>De Novo Assembly and Annotation of 11 Diverse Shrub Willow (Salix) Genomes Reveals Novel Gene Organization in Sex-Linked Regions.</title>
        <authorList>
            <person name="Hyden B."/>
            <person name="Feng K."/>
            <person name="Yates T.B."/>
            <person name="Jawdy S."/>
            <person name="Cereghino C."/>
            <person name="Smart L.B."/>
            <person name="Muchero W."/>
        </authorList>
    </citation>
    <scope>NUCLEOTIDE SEQUENCE [LARGE SCALE GENOMIC DNA]</scope>
    <source>
        <tissue evidence="4">Shoot tip</tissue>
    </source>
</reference>
<evidence type="ECO:0000313" key="4">
    <source>
        <dbReference type="EMBL" id="KAJ6749623.1"/>
    </source>
</evidence>
<dbReference type="EMBL" id="JAPFFL010000001">
    <property type="protein sequence ID" value="KAJ6749623.1"/>
    <property type="molecule type" value="Genomic_DNA"/>
</dbReference>
<proteinExistence type="inferred from homology"/>
<evidence type="ECO:0000256" key="2">
    <source>
        <dbReference type="ARBA" id="ARBA00022598"/>
    </source>
</evidence>
<feature type="domain" description="GH3 middle" evidence="3">
    <location>
        <begin position="26"/>
        <end position="80"/>
    </location>
</feature>
<dbReference type="AlphaFoldDB" id="A0A9Q0ZWL8"/>
<gene>
    <name evidence="4" type="ORF">OIU85_000273</name>
</gene>
<protein>
    <recommendedName>
        <fullName evidence="3">GH3 middle domain-containing protein</fullName>
    </recommendedName>
</protein>
<dbReference type="PANTHER" id="PTHR31901">
    <property type="entry name" value="GH3 DOMAIN-CONTAINING PROTEIN"/>
    <property type="match status" value="1"/>
</dbReference>
<reference evidence="4" key="1">
    <citation type="submission" date="2022-11" db="EMBL/GenBank/DDBJ databases">
        <authorList>
            <person name="Hyden B.L."/>
            <person name="Feng K."/>
            <person name="Yates T."/>
            <person name="Jawdy S."/>
            <person name="Smart L.B."/>
            <person name="Muchero W."/>
        </authorList>
    </citation>
    <scope>NUCLEOTIDE SEQUENCE</scope>
    <source>
        <tissue evidence="4">Shoot tip</tissue>
    </source>
</reference>
<dbReference type="GO" id="GO:0005737">
    <property type="term" value="C:cytoplasm"/>
    <property type="evidence" value="ECO:0007669"/>
    <property type="project" value="TreeGrafter"/>
</dbReference>
<organism evidence="4 5">
    <name type="scientific">Salix viminalis</name>
    <name type="common">Common osier</name>
    <name type="synonym">Basket willow</name>
    <dbReference type="NCBI Taxonomy" id="40686"/>
    <lineage>
        <taxon>Eukaryota</taxon>
        <taxon>Viridiplantae</taxon>
        <taxon>Streptophyta</taxon>
        <taxon>Embryophyta</taxon>
        <taxon>Tracheophyta</taxon>
        <taxon>Spermatophyta</taxon>
        <taxon>Magnoliopsida</taxon>
        <taxon>eudicotyledons</taxon>
        <taxon>Gunneridae</taxon>
        <taxon>Pentapetalae</taxon>
        <taxon>rosids</taxon>
        <taxon>fabids</taxon>
        <taxon>Malpighiales</taxon>
        <taxon>Salicaceae</taxon>
        <taxon>Saliceae</taxon>
        <taxon>Salix</taxon>
    </lineage>
</organism>
<keyword evidence="5" id="KW-1185">Reference proteome</keyword>
<comment type="caution">
    <text evidence="4">The sequence shown here is derived from an EMBL/GenBank/DDBJ whole genome shotgun (WGS) entry which is preliminary data.</text>
</comment>
<dbReference type="PANTHER" id="PTHR31901:SF48">
    <property type="entry name" value="INDOLE-3-ACETIC ACID-AMIDO SYNTHETASE GH3.10"/>
    <property type="match status" value="1"/>
</dbReference>
<dbReference type="InterPro" id="IPR004993">
    <property type="entry name" value="GH3"/>
</dbReference>
<evidence type="ECO:0000313" key="5">
    <source>
        <dbReference type="Proteomes" id="UP001151529"/>
    </source>
</evidence>
<name>A0A9Q0ZWL8_SALVM</name>
<evidence type="ECO:0000259" key="3">
    <source>
        <dbReference type="Pfam" id="PF23571"/>
    </source>
</evidence>
<dbReference type="GO" id="GO:0016881">
    <property type="term" value="F:acid-amino acid ligase activity"/>
    <property type="evidence" value="ECO:0007669"/>
    <property type="project" value="TreeGrafter"/>
</dbReference>
<accession>A0A9Q0ZWL8</accession>
<evidence type="ECO:0000256" key="1">
    <source>
        <dbReference type="ARBA" id="ARBA00008068"/>
    </source>
</evidence>